<dbReference type="EMBL" id="KV749239">
    <property type="protein sequence ID" value="OCL10446.1"/>
    <property type="molecule type" value="Genomic_DNA"/>
</dbReference>
<dbReference type="InterPro" id="IPR037653">
    <property type="entry name" value="Cbp6"/>
</dbReference>
<dbReference type="GO" id="GO:0061671">
    <property type="term" value="C:Cbp3p-Cbp6 complex"/>
    <property type="evidence" value="ECO:0007669"/>
    <property type="project" value="InterPro"/>
</dbReference>
<evidence type="ECO:0000313" key="2">
    <source>
        <dbReference type="Proteomes" id="UP000250140"/>
    </source>
</evidence>
<dbReference type="Pfam" id="PF20180">
    <property type="entry name" value="UQCC2_CBP6"/>
    <property type="match status" value="1"/>
</dbReference>
<dbReference type="OrthoDB" id="2107880at2759"/>
<organism evidence="1 2">
    <name type="scientific">Glonium stellatum</name>
    <dbReference type="NCBI Taxonomy" id="574774"/>
    <lineage>
        <taxon>Eukaryota</taxon>
        <taxon>Fungi</taxon>
        <taxon>Dikarya</taxon>
        <taxon>Ascomycota</taxon>
        <taxon>Pezizomycotina</taxon>
        <taxon>Dothideomycetes</taxon>
        <taxon>Pleosporomycetidae</taxon>
        <taxon>Gloniales</taxon>
        <taxon>Gloniaceae</taxon>
        <taxon>Glonium</taxon>
    </lineage>
</organism>
<dbReference type="GO" id="GO:0034551">
    <property type="term" value="P:mitochondrial respiratory chain complex III assembly"/>
    <property type="evidence" value="ECO:0007669"/>
    <property type="project" value="TreeGrafter"/>
</dbReference>
<protein>
    <submittedName>
        <fullName evidence="1">Uncharacterized protein</fullName>
    </submittedName>
</protein>
<dbReference type="Proteomes" id="UP000250140">
    <property type="component" value="Unassembled WGS sequence"/>
</dbReference>
<name>A0A8E2F4T9_9PEZI</name>
<gene>
    <name evidence="1" type="ORF">AOQ84DRAFT_387513</name>
</gene>
<dbReference type="PANTHER" id="PTHR28250">
    <property type="entry name" value="CYTOCHROME B PRE-MRNA-PROCESSING PROTEIN 6"/>
    <property type="match status" value="1"/>
</dbReference>
<keyword evidence="2" id="KW-1185">Reference proteome</keyword>
<dbReference type="PANTHER" id="PTHR28250:SF1">
    <property type="entry name" value="CYTOCHROME B PRE-MRNA-PROCESSING PROTEIN 6"/>
    <property type="match status" value="1"/>
</dbReference>
<proteinExistence type="predicted"/>
<sequence>MSNPRIAKHYARIISLWPKDILRPTVAFQNTLQYRASQFSPAKTEPVESEFKSRAASTLASSSATLLDPKAELLNINALYSLLENRYSKRYPTSPALLRPASNPTYYEDLMAELEQAPGRSWFSRVIKKWKGLIRFS</sequence>
<reference evidence="1 2" key="1">
    <citation type="journal article" date="2016" name="Nat. Commun.">
        <title>Ectomycorrhizal ecology is imprinted in the genome of the dominant symbiotic fungus Cenococcum geophilum.</title>
        <authorList>
            <consortium name="DOE Joint Genome Institute"/>
            <person name="Peter M."/>
            <person name="Kohler A."/>
            <person name="Ohm R.A."/>
            <person name="Kuo A."/>
            <person name="Krutzmann J."/>
            <person name="Morin E."/>
            <person name="Arend M."/>
            <person name="Barry K.W."/>
            <person name="Binder M."/>
            <person name="Choi C."/>
            <person name="Clum A."/>
            <person name="Copeland A."/>
            <person name="Grisel N."/>
            <person name="Haridas S."/>
            <person name="Kipfer T."/>
            <person name="LaButti K."/>
            <person name="Lindquist E."/>
            <person name="Lipzen A."/>
            <person name="Maire R."/>
            <person name="Meier B."/>
            <person name="Mihaltcheva S."/>
            <person name="Molinier V."/>
            <person name="Murat C."/>
            <person name="Poggeler S."/>
            <person name="Quandt C.A."/>
            <person name="Sperisen C."/>
            <person name="Tritt A."/>
            <person name="Tisserant E."/>
            <person name="Crous P.W."/>
            <person name="Henrissat B."/>
            <person name="Nehls U."/>
            <person name="Egli S."/>
            <person name="Spatafora J.W."/>
            <person name="Grigoriev I.V."/>
            <person name="Martin F.M."/>
        </authorList>
    </citation>
    <scope>NUCLEOTIDE SEQUENCE [LARGE SCALE GENOMIC DNA]</scope>
    <source>
        <strain evidence="1 2">CBS 207.34</strain>
    </source>
</reference>
<dbReference type="GO" id="GO:0043022">
    <property type="term" value="F:ribosome binding"/>
    <property type="evidence" value="ECO:0007669"/>
    <property type="project" value="InterPro"/>
</dbReference>
<dbReference type="AlphaFoldDB" id="A0A8E2F4T9"/>
<evidence type="ECO:0000313" key="1">
    <source>
        <dbReference type="EMBL" id="OCL10446.1"/>
    </source>
</evidence>
<accession>A0A8E2F4T9</accession>